<protein>
    <submittedName>
        <fullName evidence="1">Uncharacterized protein</fullName>
    </submittedName>
</protein>
<name>A0ACB0F2Y4_RANTA</name>
<evidence type="ECO:0000313" key="2">
    <source>
        <dbReference type="Proteomes" id="UP001162501"/>
    </source>
</evidence>
<accession>A0ACB0F2Y4</accession>
<dbReference type="Proteomes" id="UP001162501">
    <property type="component" value="Chromosome 3"/>
</dbReference>
<dbReference type="EMBL" id="OX596087">
    <property type="protein sequence ID" value="CAI9707079.1"/>
    <property type="molecule type" value="Genomic_DNA"/>
</dbReference>
<gene>
    <name evidence="1" type="ORF">MRATA1EN3_LOCUS18292</name>
</gene>
<proteinExistence type="predicted"/>
<reference evidence="1" key="1">
    <citation type="submission" date="2023-05" db="EMBL/GenBank/DDBJ databases">
        <authorList>
            <consortium name="ELIXIR-Norway"/>
        </authorList>
    </citation>
    <scope>NUCLEOTIDE SEQUENCE</scope>
</reference>
<sequence>MAGGPVLAVLPGAPGPSGLLGPRPREACRAPQGTLRPRGGRGQLRLCLLVRGRGRGVASRYLRGQMGPSAPRLTGTQSADGARCDLWGWGAVGFRAFPDIVTTRPPDTGPFGDMPKRLSRYTAAQPPWRAPARGAPTSAPSSLVRSGEATLAGK</sequence>
<evidence type="ECO:0000313" key="1">
    <source>
        <dbReference type="EMBL" id="CAI9707079.1"/>
    </source>
</evidence>
<organism evidence="1 2">
    <name type="scientific">Rangifer tarandus platyrhynchus</name>
    <name type="common">Svalbard reindeer</name>
    <dbReference type="NCBI Taxonomy" id="3082113"/>
    <lineage>
        <taxon>Eukaryota</taxon>
        <taxon>Metazoa</taxon>
        <taxon>Chordata</taxon>
        <taxon>Craniata</taxon>
        <taxon>Vertebrata</taxon>
        <taxon>Euteleostomi</taxon>
        <taxon>Mammalia</taxon>
        <taxon>Eutheria</taxon>
        <taxon>Laurasiatheria</taxon>
        <taxon>Artiodactyla</taxon>
        <taxon>Ruminantia</taxon>
        <taxon>Pecora</taxon>
        <taxon>Cervidae</taxon>
        <taxon>Odocoileinae</taxon>
        <taxon>Rangifer</taxon>
    </lineage>
</organism>